<dbReference type="Proteomes" id="UP000623129">
    <property type="component" value="Unassembled WGS sequence"/>
</dbReference>
<name>A0A833QFX7_9POAL</name>
<evidence type="ECO:0000313" key="3">
    <source>
        <dbReference type="Proteomes" id="UP000623129"/>
    </source>
</evidence>
<reference evidence="2" key="1">
    <citation type="submission" date="2020-01" db="EMBL/GenBank/DDBJ databases">
        <title>Genome sequence of Kobresia littledalei, the first chromosome-level genome in the family Cyperaceae.</title>
        <authorList>
            <person name="Qu G."/>
        </authorList>
    </citation>
    <scope>NUCLEOTIDE SEQUENCE</scope>
    <source>
        <strain evidence="2">C.B.Clarke</strain>
        <tissue evidence="2">Leaf</tissue>
    </source>
</reference>
<keyword evidence="3" id="KW-1185">Reference proteome</keyword>
<evidence type="ECO:0008006" key="4">
    <source>
        <dbReference type="Google" id="ProtNLM"/>
    </source>
</evidence>
<organism evidence="2 3">
    <name type="scientific">Carex littledalei</name>
    <dbReference type="NCBI Taxonomy" id="544730"/>
    <lineage>
        <taxon>Eukaryota</taxon>
        <taxon>Viridiplantae</taxon>
        <taxon>Streptophyta</taxon>
        <taxon>Embryophyta</taxon>
        <taxon>Tracheophyta</taxon>
        <taxon>Spermatophyta</taxon>
        <taxon>Magnoliopsida</taxon>
        <taxon>Liliopsida</taxon>
        <taxon>Poales</taxon>
        <taxon>Cyperaceae</taxon>
        <taxon>Cyperoideae</taxon>
        <taxon>Cariceae</taxon>
        <taxon>Carex</taxon>
        <taxon>Carex subgen. Euthyceras</taxon>
    </lineage>
</organism>
<dbReference type="Gene3D" id="2.30.240.10">
    <property type="entry name" value="At5g01610-like"/>
    <property type="match status" value="1"/>
</dbReference>
<comment type="caution">
    <text evidence="2">The sequence shown here is derived from an EMBL/GenBank/DDBJ whole genome shotgun (WGS) entry which is preliminary data.</text>
</comment>
<dbReference type="Pfam" id="PF04398">
    <property type="entry name" value="DUF538"/>
    <property type="match status" value="1"/>
</dbReference>
<accession>A0A833QFX7</accession>
<sequence length="155" mass="17690">MSIRPLFFLFTIFLSLLLSNSQTVDESPSAYEMLEKYNFPKGMLPEGVTGYLLQPDGYFEVYFKSDCEFKVAKKYLAWYDKKISGYIDMGKLKNLNGISVKILFVWIGVTEVDRASETEIDFFLGPISASFGVSSFEDSPKCRRKIDWPNTGLVI</sequence>
<dbReference type="PANTHER" id="PTHR31676:SF27">
    <property type="entry name" value="EXPRESSED PROTEIN"/>
    <property type="match status" value="1"/>
</dbReference>
<evidence type="ECO:0000313" key="2">
    <source>
        <dbReference type="EMBL" id="KAF3321721.1"/>
    </source>
</evidence>
<dbReference type="OrthoDB" id="1897482at2759"/>
<gene>
    <name evidence="2" type="ORF">FCM35_KLT13937</name>
</gene>
<feature type="signal peptide" evidence="1">
    <location>
        <begin position="1"/>
        <end position="21"/>
    </location>
</feature>
<dbReference type="AlphaFoldDB" id="A0A833QFX7"/>
<keyword evidence="1" id="KW-0732">Signal</keyword>
<dbReference type="InterPro" id="IPR036758">
    <property type="entry name" value="At5g01610-like"/>
</dbReference>
<dbReference type="EMBL" id="SWLB01000026">
    <property type="protein sequence ID" value="KAF3321721.1"/>
    <property type="molecule type" value="Genomic_DNA"/>
</dbReference>
<dbReference type="SUPFAM" id="SSF141562">
    <property type="entry name" value="At5g01610-like"/>
    <property type="match status" value="1"/>
</dbReference>
<evidence type="ECO:0000256" key="1">
    <source>
        <dbReference type="SAM" id="SignalP"/>
    </source>
</evidence>
<dbReference type="InterPro" id="IPR007493">
    <property type="entry name" value="DUF538"/>
</dbReference>
<proteinExistence type="predicted"/>
<protein>
    <recommendedName>
        <fullName evidence="4">DUF538 domain-containing protein</fullName>
    </recommendedName>
</protein>
<dbReference type="PANTHER" id="PTHR31676">
    <property type="entry name" value="T31J12.3 PROTEIN-RELATED"/>
    <property type="match status" value="1"/>
</dbReference>
<feature type="chain" id="PRO_5032970515" description="DUF538 domain-containing protein" evidence="1">
    <location>
        <begin position="22"/>
        <end position="155"/>
    </location>
</feature>